<dbReference type="AlphaFoldDB" id="A0A0H2KNI2"/>
<sequence>MGTSGKDGVARDYPTREETRAALRGLVDQSRSRDEVSDWAWEYLAQDSHRYDECIQEALDRLAGAEPLPPGMTGDYTVDDFRDWLHDFERCVTGRTVRDTVPLPAPAADPATRD</sequence>
<accession>A0A0H2KNI2</accession>
<comment type="caution">
    <text evidence="1">The sequence shown here is derived from an EMBL/GenBank/DDBJ whole genome shotgun (WGS) entry which is preliminary data.</text>
</comment>
<name>A0A0H2KNI2_9MICO</name>
<proteinExistence type="predicted"/>
<gene>
    <name evidence="1" type="ORF">FB00_09085</name>
</gene>
<reference evidence="1 2" key="1">
    <citation type="submission" date="2014-05" db="EMBL/GenBank/DDBJ databases">
        <title>Cellulosimicrobium funkei U11 genome.</title>
        <authorList>
            <person name="Hu C."/>
            <person name="Gong Y."/>
            <person name="Wan W."/>
            <person name="Jiang M."/>
        </authorList>
    </citation>
    <scope>NUCLEOTIDE SEQUENCE [LARGE SCALE GENOMIC DNA]</scope>
    <source>
        <strain evidence="1 2">U11</strain>
    </source>
</reference>
<keyword evidence="2" id="KW-1185">Reference proteome</keyword>
<organism evidence="1 2">
    <name type="scientific">Cellulosimicrobium funkei</name>
    <dbReference type="NCBI Taxonomy" id="264251"/>
    <lineage>
        <taxon>Bacteria</taxon>
        <taxon>Bacillati</taxon>
        <taxon>Actinomycetota</taxon>
        <taxon>Actinomycetes</taxon>
        <taxon>Micrococcales</taxon>
        <taxon>Promicromonosporaceae</taxon>
        <taxon>Cellulosimicrobium</taxon>
    </lineage>
</organism>
<evidence type="ECO:0000313" key="1">
    <source>
        <dbReference type="EMBL" id="KLN35071.1"/>
    </source>
</evidence>
<dbReference type="PATRIC" id="fig|264251.5.peg.1847"/>
<dbReference type="STRING" id="264251.FB00_09085"/>
<protein>
    <submittedName>
        <fullName evidence="1">Uncharacterized protein</fullName>
    </submittedName>
</protein>
<evidence type="ECO:0000313" key="2">
    <source>
        <dbReference type="Proteomes" id="UP000035265"/>
    </source>
</evidence>
<dbReference type="Proteomes" id="UP000035265">
    <property type="component" value="Unassembled WGS sequence"/>
</dbReference>
<dbReference type="EMBL" id="JNBQ01000007">
    <property type="protein sequence ID" value="KLN35071.1"/>
    <property type="molecule type" value="Genomic_DNA"/>
</dbReference>